<dbReference type="PRINTS" id="PR00116">
    <property type="entry name" value="ARGINASE"/>
</dbReference>
<dbReference type="GO" id="GO:0033389">
    <property type="term" value="P:putrescine biosynthetic process from arginine, via agmatine"/>
    <property type="evidence" value="ECO:0007669"/>
    <property type="project" value="TreeGrafter"/>
</dbReference>
<feature type="region of interest" description="Disordered" evidence="6">
    <location>
        <begin position="914"/>
        <end position="937"/>
    </location>
</feature>
<evidence type="ECO:0000313" key="10">
    <source>
        <dbReference type="Proteomes" id="UP000018001"/>
    </source>
</evidence>
<dbReference type="Proteomes" id="UP000018001">
    <property type="component" value="Unassembled WGS sequence"/>
</dbReference>
<dbReference type="SMART" id="SM00906">
    <property type="entry name" value="Fungal_trans"/>
    <property type="match status" value="1"/>
</dbReference>
<evidence type="ECO:0000256" key="7">
    <source>
        <dbReference type="SAM" id="SignalP"/>
    </source>
</evidence>
<name>V5FMH2_BYSSN</name>
<dbReference type="Pfam" id="PF04082">
    <property type="entry name" value="Fungal_trans"/>
    <property type="match status" value="1"/>
</dbReference>
<dbReference type="CDD" id="cd12148">
    <property type="entry name" value="fungal_TF_MHR"/>
    <property type="match status" value="1"/>
</dbReference>
<evidence type="ECO:0000256" key="4">
    <source>
        <dbReference type="ARBA" id="ARBA00023242"/>
    </source>
</evidence>
<evidence type="ECO:0000256" key="2">
    <source>
        <dbReference type="ARBA" id="ARBA00022723"/>
    </source>
</evidence>
<dbReference type="PANTHER" id="PTHR11358:SF26">
    <property type="entry name" value="GUANIDINO ACID HYDROLASE, MITOCHONDRIAL"/>
    <property type="match status" value="1"/>
</dbReference>
<dbReference type="GO" id="GO:0003677">
    <property type="term" value="F:DNA binding"/>
    <property type="evidence" value="ECO:0007669"/>
    <property type="project" value="InterPro"/>
</dbReference>
<dbReference type="GO" id="GO:0008270">
    <property type="term" value="F:zinc ion binding"/>
    <property type="evidence" value="ECO:0007669"/>
    <property type="project" value="InterPro"/>
</dbReference>
<dbReference type="InterPro" id="IPR023696">
    <property type="entry name" value="Ureohydrolase_dom_sf"/>
</dbReference>
<keyword evidence="10" id="KW-1185">Reference proteome</keyword>
<sequence length="969" mass="106766">MITSVIHGAILSAFCFALRAQSEPTPNVGPDFKYKIEDLSVDLPFSQPVTFAHLEWQRCLAHSHSEPLDIAILGFPYDTSTSYRPGARFGPRGIRAASSREKKGRSYNSPWGVDPFEQGLSIIDCGDIPITPFDAEHAFKQMEQGYRQILYHGTSDALDGWKHPRVLSLGGDHSIVLPILRSLKTVYGPISVIHLDSHLDTWDPYEGYTGIASNQSAITHGTFFWHASREGCISKGTSVHGGLRTKLFSSKDYEIDQDVGFTLIEAQEIDEIGMEGIINKVRATVGDTPTYLSIDIDVLDPSIAPATGTPESGGWTTRELKRFIKGLEGVHLVGADVVEVSPPYDTVAETTSIAAADLLVDILALMVKDKVFGEDVKSSAKDELMCHDSLPADKTKLGFLIRLYFDRIHNLRCLGFIHKPAFMLAFDNGTVLQDYGEPLLYIICALGLSIYCRDNPSQFTDSSGPVPGAVWADKARNMAAADIASPTTSTLMVSIFLDCQMVDSAKTSKTMLLICEYSTRSGDHTTAFILVGCCYRIARLLGLDSAKRYLNSESFIQMQSELRLIWTCYIFDSLIGSGVDRNLNWKDDAPEVPLPCTEADFIAQTRPSTRTFTTLDAMDDLSSGVRFDLKANIICLTRLRTRVLRLIRRTDLPVNVWKPGSPFLHLLQQLEAWYNALPEQLLLSNINVYIHKETHTLGAVCGLHFLYHSAVTDLTRITLPGYDFPLATAFRAAPSVFVRQCQERCRYHADMIVHLVRLGLCVGTQAFDDPHCAMAAFESTKIQIVHTATATPNRPRHRGIAEEHIKSNLQLLGALRSPGTGTNHYLRALLPLFSTFGFQNSAGELRQIPSCTHSDAAEVTGPEEAEYLSKLASFRIATSAVRKKQNARSPGTVEAGLSQHFAFPLEPPVVTSVDGSLSAGQTTLQSDDGSFGGLGESNLSPMAIEDTIEQHIRLAEEMSSYITWEMGDL</sequence>
<dbReference type="InterPro" id="IPR020855">
    <property type="entry name" value="Ureohydrolase_Mn_BS"/>
</dbReference>
<dbReference type="CDD" id="cd11592">
    <property type="entry name" value="Agmatinase_PAH"/>
    <property type="match status" value="1"/>
</dbReference>
<evidence type="ECO:0000256" key="6">
    <source>
        <dbReference type="SAM" id="MobiDB-lite"/>
    </source>
</evidence>
<proteinExistence type="inferred from homology"/>
<keyword evidence="7" id="KW-0732">Signal</keyword>
<dbReference type="PANTHER" id="PTHR11358">
    <property type="entry name" value="ARGINASE/AGMATINASE"/>
    <property type="match status" value="1"/>
</dbReference>
<evidence type="ECO:0000256" key="3">
    <source>
        <dbReference type="ARBA" id="ARBA00022801"/>
    </source>
</evidence>
<gene>
    <name evidence="9" type="ORF">PVAR5_7891</name>
</gene>
<reference evidence="10" key="1">
    <citation type="journal article" date="2014" name="Genome Announc.">
        <title>Draft genome sequence of the formaldehyde-resistant fungus Byssochlamys spectabilis No. 5 (anamorph Paecilomyces variotii No. 5) (NBRC109023).</title>
        <authorList>
            <person name="Oka T."/>
            <person name="Ekino K."/>
            <person name="Fukuda K."/>
            <person name="Nomura Y."/>
        </authorList>
    </citation>
    <scope>NUCLEOTIDE SEQUENCE [LARGE SCALE GENOMIC DNA]</scope>
    <source>
        <strain evidence="10">No. 5 / NBRC 109023</strain>
    </source>
</reference>
<dbReference type="GO" id="GO:0008783">
    <property type="term" value="F:agmatinase activity"/>
    <property type="evidence" value="ECO:0007669"/>
    <property type="project" value="TreeGrafter"/>
</dbReference>
<dbReference type="InParanoid" id="V5FMH2"/>
<dbReference type="GO" id="GO:0006351">
    <property type="term" value="P:DNA-templated transcription"/>
    <property type="evidence" value="ECO:0007669"/>
    <property type="project" value="InterPro"/>
</dbReference>
<keyword evidence="3 5" id="KW-0378">Hydrolase</keyword>
<dbReference type="eggNOG" id="KOG2964">
    <property type="taxonomic scope" value="Eukaryota"/>
</dbReference>
<keyword evidence="2" id="KW-0479">Metal-binding</keyword>
<dbReference type="FunFam" id="3.40.800.10:FF:000014">
    <property type="entry name" value="Arginase family protein"/>
    <property type="match status" value="1"/>
</dbReference>
<evidence type="ECO:0000313" key="9">
    <source>
        <dbReference type="EMBL" id="GAD99184.1"/>
    </source>
</evidence>
<comment type="similarity">
    <text evidence="1">Belongs to the arginase family. Agmatinase subfamily.</text>
</comment>
<dbReference type="SUPFAM" id="SSF52768">
    <property type="entry name" value="Arginase/deacetylase"/>
    <property type="match status" value="1"/>
</dbReference>
<dbReference type="Gene3D" id="3.40.800.10">
    <property type="entry name" value="Ureohydrolase domain"/>
    <property type="match status" value="1"/>
</dbReference>
<dbReference type="PROSITE" id="PS51409">
    <property type="entry name" value="ARGINASE_2"/>
    <property type="match status" value="1"/>
</dbReference>
<comment type="caution">
    <text evidence="9">The sequence shown here is derived from an EMBL/GenBank/DDBJ whole genome shotgun (WGS) entry which is preliminary data.</text>
</comment>
<dbReference type="Pfam" id="PF00491">
    <property type="entry name" value="Arginase"/>
    <property type="match status" value="1"/>
</dbReference>
<protein>
    <recommendedName>
        <fullName evidence="8">Xylanolytic transcriptional activator regulatory domain-containing protein</fullName>
    </recommendedName>
</protein>
<feature type="signal peptide" evidence="7">
    <location>
        <begin position="1"/>
        <end position="22"/>
    </location>
</feature>
<accession>V5FMH2</accession>
<dbReference type="InterPro" id="IPR007219">
    <property type="entry name" value="XnlR_reg_dom"/>
</dbReference>
<organism evidence="9 10">
    <name type="scientific">Byssochlamys spectabilis (strain No. 5 / NBRC 109023)</name>
    <name type="common">Paecilomyces variotii</name>
    <dbReference type="NCBI Taxonomy" id="1356009"/>
    <lineage>
        <taxon>Eukaryota</taxon>
        <taxon>Fungi</taxon>
        <taxon>Dikarya</taxon>
        <taxon>Ascomycota</taxon>
        <taxon>Pezizomycotina</taxon>
        <taxon>Eurotiomycetes</taxon>
        <taxon>Eurotiomycetidae</taxon>
        <taxon>Eurotiales</taxon>
        <taxon>Thermoascaceae</taxon>
        <taxon>Paecilomyces</taxon>
    </lineage>
</organism>
<evidence type="ECO:0000259" key="8">
    <source>
        <dbReference type="SMART" id="SM00906"/>
    </source>
</evidence>
<evidence type="ECO:0000256" key="1">
    <source>
        <dbReference type="ARBA" id="ARBA00009227"/>
    </source>
</evidence>
<feature type="domain" description="Xylanolytic transcriptional activator regulatory" evidence="8">
    <location>
        <begin position="527"/>
        <end position="601"/>
    </location>
</feature>
<dbReference type="OrthoDB" id="288726at2759"/>
<feature type="chain" id="PRO_5004733252" description="Xylanolytic transcriptional activator regulatory domain-containing protein" evidence="7">
    <location>
        <begin position="23"/>
        <end position="969"/>
    </location>
</feature>
<dbReference type="EMBL" id="BAUL01000283">
    <property type="protein sequence ID" value="GAD99184.1"/>
    <property type="molecule type" value="Genomic_DNA"/>
</dbReference>
<feature type="compositionally biased region" description="Polar residues" evidence="6">
    <location>
        <begin position="914"/>
        <end position="928"/>
    </location>
</feature>
<dbReference type="HOGENOM" id="CLU_305867_0_0_1"/>
<keyword evidence="4" id="KW-0539">Nucleus</keyword>
<evidence type="ECO:0000256" key="5">
    <source>
        <dbReference type="RuleBase" id="RU003684"/>
    </source>
</evidence>
<dbReference type="PROSITE" id="PS01053">
    <property type="entry name" value="ARGINASE_1"/>
    <property type="match status" value="1"/>
</dbReference>
<dbReference type="InterPro" id="IPR006035">
    <property type="entry name" value="Ureohydrolase"/>
</dbReference>
<dbReference type="AlphaFoldDB" id="V5FMH2"/>